<accession>A0A6C0LEI0</accession>
<dbReference type="EMBL" id="MN740469">
    <property type="protein sequence ID" value="QHU28111.1"/>
    <property type="molecule type" value="Genomic_DNA"/>
</dbReference>
<reference evidence="1" key="1">
    <citation type="journal article" date="2020" name="Nature">
        <title>Giant virus diversity and host interactions through global metagenomics.</title>
        <authorList>
            <person name="Schulz F."/>
            <person name="Roux S."/>
            <person name="Paez-Espino D."/>
            <person name="Jungbluth S."/>
            <person name="Walsh D.A."/>
            <person name="Denef V.J."/>
            <person name="McMahon K.D."/>
            <person name="Konstantinidis K.T."/>
            <person name="Eloe-Fadrosh E.A."/>
            <person name="Kyrpides N.C."/>
            <person name="Woyke T."/>
        </authorList>
    </citation>
    <scope>NUCLEOTIDE SEQUENCE</scope>
    <source>
        <strain evidence="1">GVMAG-M-3300027770-17</strain>
    </source>
</reference>
<dbReference type="AlphaFoldDB" id="A0A6C0LEI0"/>
<protein>
    <submittedName>
        <fullName evidence="1">Uncharacterized protein</fullName>
    </submittedName>
</protein>
<evidence type="ECO:0000313" key="1">
    <source>
        <dbReference type="EMBL" id="QHU28111.1"/>
    </source>
</evidence>
<sequence length="244" mass="26046">MSTTARYIASIRSKVIAKSTKIQYKNHIVTTNNLYNGIIPCPAINPQQIAFSDKELSCCKPSPQIQIRYLIYDGGTPYASGPKIYDGGLIFRVFDGGSPYTNYSNVYDGLTIEHIYDGGGIEGITGNSFDGNYPFIFSYDGGNVSGSLHTFDGGTASSGGSRVYNSLPPSVPNYYTNPPSIFNFDGGDVLGSQLHTFDGGTASSGGSRVYNSINVLSPITTTTLSGLGPSVRRITLDGGNNTFY</sequence>
<proteinExistence type="predicted"/>
<organism evidence="1">
    <name type="scientific">viral metagenome</name>
    <dbReference type="NCBI Taxonomy" id="1070528"/>
    <lineage>
        <taxon>unclassified sequences</taxon>
        <taxon>metagenomes</taxon>
        <taxon>organismal metagenomes</taxon>
    </lineage>
</organism>
<name>A0A6C0LEI0_9ZZZZ</name>